<keyword evidence="6" id="KW-1185">Reference proteome</keyword>
<evidence type="ECO:0000256" key="1">
    <source>
        <dbReference type="ARBA" id="ARBA00022448"/>
    </source>
</evidence>
<dbReference type="RefSeq" id="WP_378718018.1">
    <property type="nucleotide sequence ID" value="NZ_JBHLHV010000001.1"/>
</dbReference>
<keyword evidence="2" id="KW-0547">Nucleotide-binding</keyword>
<dbReference type="InterPro" id="IPR003593">
    <property type="entry name" value="AAA+_ATPase"/>
</dbReference>
<dbReference type="PANTHER" id="PTHR42939:SF1">
    <property type="entry name" value="ABC TRANSPORTER ATP-BINDING PROTEIN ALBC-RELATED"/>
    <property type="match status" value="1"/>
</dbReference>
<comment type="caution">
    <text evidence="5">The sequence shown here is derived from an EMBL/GenBank/DDBJ whole genome shotgun (WGS) entry which is preliminary data.</text>
</comment>
<dbReference type="GO" id="GO:0005524">
    <property type="term" value="F:ATP binding"/>
    <property type="evidence" value="ECO:0007669"/>
    <property type="project" value="UniProtKB-KW"/>
</dbReference>
<dbReference type="PROSITE" id="PS50893">
    <property type="entry name" value="ABC_TRANSPORTER_2"/>
    <property type="match status" value="1"/>
</dbReference>
<evidence type="ECO:0000259" key="4">
    <source>
        <dbReference type="PROSITE" id="PS50893"/>
    </source>
</evidence>
<feature type="domain" description="ABC transporter" evidence="4">
    <location>
        <begin position="5"/>
        <end position="212"/>
    </location>
</feature>
<dbReference type="InterPro" id="IPR027417">
    <property type="entry name" value="P-loop_NTPase"/>
</dbReference>
<keyword evidence="1" id="KW-0813">Transport</keyword>
<protein>
    <submittedName>
        <fullName evidence="5">ATP-binding cassette domain-containing protein</fullName>
    </submittedName>
</protein>
<dbReference type="Gene3D" id="3.40.50.300">
    <property type="entry name" value="P-loop containing nucleotide triphosphate hydrolases"/>
    <property type="match status" value="1"/>
</dbReference>
<dbReference type="Proteomes" id="UP001589643">
    <property type="component" value="Unassembled WGS sequence"/>
</dbReference>
<dbReference type="InterPro" id="IPR003439">
    <property type="entry name" value="ABC_transporter-like_ATP-bd"/>
</dbReference>
<evidence type="ECO:0000256" key="3">
    <source>
        <dbReference type="ARBA" id="ARBA00022840"/>
    </source>
</evidence>
<proteinExistence type="predicted"/>
<keyword evidence="3 5" id="KW-0067">ATP-binding</keyword>
<name>A0ABV5ERQ6_9MICO</name>
<dbReference type="PROSITE" id="PS00211">
    <property type="entry name" value="ABC_TRANSPORTER_1"/>
    <property type="match status" value="1"/>
</dbReference>
<organism evidence="5 6">
    <name type="scientific">Microbacterium plantarum</name>
    <dbReference type="NCBI Taxonomy" id="1816425"/>
    <lineage>
        <taxon>Bacteria</taxon>
        <taxon>Bacillati</taxon>
        <taxon>Actinomycetota</taxon>
        <taxon>Actinomycetes</taxon>
        <taxon>Micrococcales</taxon>
        <taxon>Microbacteriaceae</taxon>
        <taxon>Microbacterium</taxon>
    </lineage>
</organism>
<dbReference type="InterPro" id="IPR017871">
    <property type="entry name" value="ABC_transporter-like_CS"/>
</dbReference>
<dbReference type="SUPFAM" id="SSF52540">
    <property type="entry name" value="P-loop containing nucleoside triphosphate hydrolases"/>
    <property type="match status" value="1"/>
</dbReference>
<dbReference type="CDD" id="cd03230">
    <property type="entry name" value="ABC_DR_subfamily_A"/>
    <property type="match status" value="1"/>
</dbReference>
<evidence type="ECO:0000313" key="5">
    <source>
        <dbReference type="EMBL" id="MFB8892644.1"/>
    </source>
</evidence>
<dbReference type="EMBL" id="JBHLHV010000001">
    <property type="protein sequence ID" value="MFB8892644.1"/>
    <property type="molecule type" value="Genomic_DNA"/>
</dbReference>
<dbReference type="PANTHER" id="PTHR42939">
    <property type="entry name" value="ABC TRANSPORTER ATP-BINDING PROTEIN ALBC-RELATED"/>
    <property type="match status" value="1"/>
</dbReference>
<sequence length="212" mass="23558">MNNVVEVRDVSVTLGSIDLYRSAALNLRREATVALTGPNRSGKSVLLKVICGFVTPDSGSVWIDPSLLSARRTFPERFGIAIDGPAYIPGRTGLQNLLELARIRRQITVEDVRATMMRVGLDPDAKQKVRNYSLGMKQKLSLAQALMEKPEVLLLDEPFNALDKSSVERVTEILRAERERGATILFTSHSDRDVHTLADEVFRVEEQCLVAP</sequence>
<evidence type="ECO:0000256" key="2">
    <source>
        <dbReference type="ARBA" id="ARBA00022741"/>
    </source>
</evidence>
<dbReference type="Pfam" id="PF00005">
    <property type="entry name" value="ABC_tran"/>
    <property type="match status" value="1"/>
</dbReference>
<reference evidence="5 6" key="1">
    <citation type="submission" date="2024-08" db="EMBL/GenBank/DDBJ databases">
        <title>Heavy metals resistant antinobacteria isolated from wastewater.</title>
        <authorList>
            <person name="Roman Ponce B."/>
            <person name="Blanco Mercado M.A."/>
            <person name="Avila Aldana I.N."/>
            <person name="Morales Arrieta S."/>
        </authorList>
    </citation>
    <scope>NUCLEOTIDE SEQUENCE [LARGE SCALE GENOMIC DNA]</scope>
    <source>
        <strain evidence="6">sma-1</strain>
    </source>
</reference>
<evidence type="ECO:0000313" key="6">
    <source>
        <dbReference type="Proteomes" id="UP001589643"/>
    </source>
</evidence>
<dbReference type="SMART" id="SM00382">
    <property type="entry name" value="AAA"/>
    <property type="match status" value="1"/>
</dbReference>
<gene>
    <name evidence="5" type="ORF">AB7P39_07260</name>
</gene>
<dbReference type="InterPro" id="IPR051782">
    <property type="entry name" value="ABC_Transporter_VariousFunc"/>
</dbReference>
<accession>A0ABV5ERQ6</accession>